<name>A0ABS5IDK0_9PROT</name>
<dbReference type="InterPro" id="IPR036291">
    <property type="entry name" value="NAD(P)-bd_dom_sf"/>
</dbReference>
<dbReference type="PRINTS" id="PR00081">
    <property type="entry name" value="GDHRDH"/>
</dbReference>
<dbReference type="PANTHER" id="PTHR45458">
    <property type="entry name" value="SHORT-CHAIN DEHYDROGENASE/REDUCTASE SDR"/>
    <property type="match status" value="1"/>
</dbReference>
<accession>A0ABS5IDK0</accession>
<evidence type="ECO:0000313" key="3">
    <source>
        <dbReference type="Proteomes" id="UP000680714"/>
    </source>
</evidence>
<dbReference type="RefSeq" id="WP_211549300.1">
    <property type="nucleotide sequence ID" value="NZ_JAGTUF010000011.1"/>
</dbReference>
<keyword evidence="3" id="KW-1185">Reference proteome</keyword>
<comment type="caution">
    <text evidence="2">The sequence shown here is derived from an EMBL/GenBank/DDBJ whole genome shotgun (WGS) entry which is preliminary data.</text>
</comment>
<comment type="similarity">
    <text evidence="1">Belongs to the short-chain dehydrogenases/reductases (SDR) family.</text>
</comment>
<dbReference type="Gene3D" id="3.40.50.720">
    <property type="entry name" value="NAD(P)-binding Rossmann-like Domain"/>
    <property type="match status" value="1"/>
</dbReference>
<evidence type="ECO:0000313" key="2">
    <source>
        <dbReference type="EMBL" id="MBR9972491.1"/>
    </source>
</evidence>
<reference evidence="2 3" key="1">
    <citation type="submission" date="2021-04" db="EMBL/GenBank/DDBJ databases">
        <title>Magnetospirillum sulfuroxidans sp. nov., a facultative chemolithoautotrophic sulfur-oxidizing alphaproteobacterium isolated from freshwater sediment and proposals for Paramagetospirillum gen. nov., and Magnetospirillaceae fam. nov.</title>
        <authorList>
            <person name="Koziaeva V."/>
            <person name="Geelhoed J.S."/>
            <person name="Sorokin D.Y."/>
            <person name="Grouzdev D.S."/>
        </authorList>
    </citation>
    <scope>NUCLEOTIDE SEQUENCE [LARGE SCALE GENOMIC DNA]</scope>
    <source>
        <strain evidence="2 3">J10</strain>
    </source>
</reference>
<dbReference type="SUPFAM" id="SSF51735">
    <property type="entry name" value="NAD(P)-binding Rossmann-fold domains"/>
    <property type="match status" value="1"/>
</dbReference>
<organism evidence="2 3">
    <name type="scientific">Magnetospirillum sulfuroxidans</name>
    <dbReference type="NCBI Taxonomy" id="611300"/>
    <lineage>
        <taxon>Bacteria</taxon>
        <taxon>Pseudomonadati</taxon>
        <taxon>Pseudomonadota</taxon>
        <taxon>Alphaproteobacteria</taxon>
        <taxon>Rhodospirillales</taxon>
        <taxon>Rhodospirillaceae</taxon>
        <taxon>Magnetospirillum</taxon>
    </lineage>
</organism>
<protein>
    <submittedName>
        <fullName evidence="2">SDR family oxidoreductase</fullName>
    </submittedName>
</protein>
<sequence length="222" mass="23399">MPTILITGANRGLGLEFTRQYAAAGWRVLATVRDPLSGRAASEAGGEVYVADVADITSLRRLKETLKGVSLDIVLNNAGIYGQNQDFGAVDADGFLRVMRVNALAPLQMAEIFVDQVVAGGIIAAMSSKMGSVAENTSGGIYAYRASKAALNMVVKSLALDLRDRTIAVVALSPGWVRTDMGGTSAPLESSQAVAGMRAVLDKVQLTDSGKFFHFDGSEVAW</sequence>
<dbReference type="PANTHER" id="PTHR45458:SF1">
    <property type="entry name" value="SHORT CHAIN DEHYDROGENASE"/>
    <property type="match status" value="1"/>
</dbReference>
<proteinExistence type="inferred from homology"/>
<dbReference type="Pfam" id="PF00106">
    <property type="entry name" value="adh_short"/>
    <property type="match status" value="1"/>
</dbReference>
<evidence type="ECO:0000256" key="1">
    <source>
        <dbReference type="RuleBase" id="RU000363"/>
    </source>
</evidence>
<dbReference type="Proteomes" id="UP000680714">
    <property type="component" value="Unassembled WGS sequence"/>
</dbReference>
<dbReference type="InterPro" id="IPR002347">
    <property type="entry name" value="SDR_fam"/>
</dbReference>
<dbReference type="CDD" id="cd05325">
    <property type="entry name" value="carb_red_sniffer_like_SDR_c"/>
    <property type="match status" value="1"/>
</dbReference>
<gene>
    <name evidence="2" type="ORF">KEC16_12275</name>
</gene>
<dbReference type="PRINTS" id="PR00080">
    <property type="entry name" value="SDRFAMILY"/>
</dbReference>
<dbReference type="InterPro" id="IPR052184">
    <property type="entry name" value="SDR_enzymes"/>
</dbReference>
<dbReference type="EMBL" id="JAGTUF010000011">
    <property type="protein sequence ID" value="MBR9972491.1"/>
    <property type="molecule type" value="Genomic_DNA"/>
</dbReference>